<evidence type="ECO:0000313" key="4">
    <source>
        <dbReference type="Proteomes" id="UP001590950"/>
    </source>
</evidence>
<keyword evidence="4" id="KW-1185">Reference proteome</keyword>
<name>A0ABR4ACE8_9LECA</name>
<feature type="region of interest" description="Disordered" evidence="1">
    <location>
        <begin position="349"/>
        <end position="377"/>
    </location>
</feature>
<evidence type="ECO:0000256" key="1">
    <source>
        <dbReference type="SAM" id="MobiDB-lite"/>
    </source>
</evidence>
<feature type="compositionally biased region" description="Low complexity" evidence="1">
    <location>
        <begin position="73"/>
        <end position="90"/>
    </location>
</feature>
<feature type="signal peptide" evidence="2">
    <location>
        <begin position="1"/>
        <end position="22"/>
    </location>
</feature>
<feature type="chain" id="PRO_5045478645" evidence="2">
    <location>
        <begin position="23"/>
        <end position="377"/>
    </location>
</feature>
<protein>
    <submittedName>
        <fullName evidence="3">Uncharacterized protein</fullName>
    </submittedName>
</protein>
<feature type="region of interest" description="Disordered" evidence="1">
    <location>
        <begin position="73"/>
        <end position="132"/>
    </location>
</feature>
<feature type="region of interest" description="Disordered" evidence="1">
    <location>
        <begin position="305"/>
        <end position="330"/>
    </location>
</feature>
<dbReference type="InterPro" id="IPR037176">
    <property type="entry name" value="Osmotin/thaumatin-like_sf"/>
</dbReference>
<sequence>MKPTCSTTALLLVIAAPLQVLAQNNVAWTTVVNYIVETKSPDGTGYALGYNEKPAANNAPASPQPVVVQQKNVVNKSPASSSSSISSTSSPTPPPNTPSPAAATTSLPAAASSASPPTAKVDTTAQSAQSCSGPGMNIAWTGDEVSYTVASTGATGTTKGCLNLGTSFSSHVEVGGAGGTWFEGNYAGGNPQWFDVSFITGFSVPLMCSGPEGHKSGCSIDLFSQGNACPQPNGKVCHNPTGMYGNKDPGAYQGDMTATPWCYACSAPDPFFQPCAGSGYTYPYDDGATQTTTGTITCCVGTSCGSSGREGSKKNGNPQPSRDPPCGLCPGGGSKRGLDEVFESFEKQQRAVSPSMLPRKHKRHVHHRHAALHEHAT</sequence>
<proteinExistence type="predicted"/>
<feature type="compositionally biased region" description="Basic residues" evidence="1">
    <location>
        <begin position="358"/>
        <end position="370"/>
    </location>
</feature>
<dbReference type="Proteomes" id="UP001590950">
    <property type="component" value="Unassembled WGS sequence"/>
</dbReference>
<comment type="caution">
    <text evidence="3">The sequence shown here is derived from an EMBL/GenBank/DDBJ whole genome shotgun (WGS) entry which is preliminary data.</text>
</comment>
<dbReference type="SUPFAM" id="SSF49870">
    <property type="entry name" value="Osmotin, thaumatin-like protein"/>
    <property type="match status" value="1"/>
</dbReference>
<gene>
    <name evidence="3" type="ORF">N7G274_004554</name>
</gene>
<feature type="compositionally biased region" description="Polar residues" evidence="1">
    <location>
        <begin position="121"/>
        <end position="132"/>
    </location>
</feature>
<evidence type="ECO:0000313" key="3">
    <source>
        <dbReference type="EMBL" id="KAL2042795.1"/>
    </source>
</evidence>
<feature type="compositionally biased region" description="Low complexity" evidence="1">
    <location>
        <begin position="99"/>
        <end position="119"/>
    </location>
</feature>
<dbReference type="EMBL" id="JBEFKJ010000013">
    <property type="protein sequence ID" value="KAL2042795.1"/>
    <property type="molecule type" value="Genomic_DNA"/>
</dbReference>
<evidence type="ECO:0000256" key="2">
    <source>
        <dbReference type="SAM" id="SignalP"/>
    </source>
</evidence>
<keyword evidence="2" id="KW-0732">Signal</keyword>
<organism evidence="3 4">
    <name type="scientific">Stereocaulon virgatum</name>
    <dbReference type="NCBI Taxonomy" id="373712"/>
    <lineage>
        <taxon>Eukaryota</taxon>
        <taxon>Fungi</taxon>
        <taxon>Dikarya</taxon>
        <taxon>Ascomycota</taxon>
        <taxon>Pezizomycotina</taxon>
        <taxon>Lecanoromycetes</taxon>
        <taxon>OSLEUM clade</taxon>
        <taxon>Lecanoromycetidae</taxon>
        <taxon>Lecanorales</taxon>
        <taxon>Lecanorineae</taxon>
        <taxon>Stereocaulaceae</taxon>
        <taxon>Stereocaulon</taxon>
    </lineage>
</organism>
<reference evidence="3 4" key="1">
    <citation type="submission" date="2024-09" db="EMBL/GenBank/DDBJ databases">
        <title>Rethinking Asexuality: The Enigmatic Case of Functional Sexual Genes in Lepraria (Stereocaulaceae).</title>
        <authorList>
            <person name="Doellman M."/>
            <person name="Sun Y."/>
            <person name="Barcenas-Pena A."/>
            <person name="Lumbsch H.T."/>
            <person name="Grewe F."/>
        </authorList>
    </citation>
    <scope>NUCLEOTIDE SEQUENCE [LARGE SCALE GENOMIC DNA]</scope>
    <source>
        <strain evidence="3 4">Mercado 3170</strain>
    </source>
</reference>
<accession>A0ABR4ACE8</accession>